<protein>
    <submittedName>
        <fullName evidence="1">Uncharacterized protein</fullName>
    </submittedName>
</protein>
<organism evidence="1 2">
    <name type="scientific">Solanum verrucosum</name>
    <dbReference type="NCBI Taxonomy" id="315347"/>
    <lineage>
        <taxon>Eukaryota</taxon>
        <taxon>Viridiplantae</taxon>
        <taxon>Streptophyta</taxon>
        <taxon>Embryophyta</taxon>
        <taxon>Tracheophyta</taxon>
        <taxon>Spermatophyta</taxon>
        <taxon>Magnoliopsida</taxon>
        <taxon>eudicotyledons</taxon>
        <taxon>Gunneridae</taxon>
        <taxon>Pentapetalae</taxon>
        <taxon>asterids</taxon>
        <taxon>lamiids</taxon>
        <taxon>Solanales</taxon>
        <taxon>Solanaceae</taxon>
        <taxon>Solanoideae</taxon>
        <taxon>Solaneae</taxon>
        <taxon>Solanum</taxon>
    </lineage>
</organism>
<proteinExistence type="predicted"/>
<dbReference type="PANTHER" id="PTHR32010:SF22">
    <property type="entry name" value="DNA BINDING PROTEIN"/>
    <property type="match status" value="1"/>
</dbReference>
<evidence type="ECO:0000313" key="1">
    <source>
        <dbReference type="EMBL" id="WMV21087.1"/>
    </source>
</evidence>
<evidence type="ECO:0000313" key="2">
    <source>
        <dbReference type="Proteomes" id="UP001234989"/>
    </source>
</evidence>
<dbReference type="PANTHER" id="PTHR32010">
    <property type="entry name" value="PHOTOSYSTEM II STABILITY/ASSEMBLY FACTOR HCF136, CHLOROPLASTIC"/>
    <property type="match status" value="1"/>
</dbReference>
<name>A0AAF0QCA1_SOLVR</name>
<gene>
    <name evidence="1" type="ORF">MTR67_014472</name>
</gene>
<keyword evidence="2" id="KW-1185">Reference proteome</keyword>
<dbReference type="Proteomes" id="UP001234989">
    <property type="component" value="Chromosome 3"/>
</dbReference>
<accession>A0AAF0QCA1</accession>
<reference evidence="1" key="1">
    <citation type="submission" date="2023-08" db="EMBL/GenBank/DDBJ databases">
        <title>A de novo genome assembly of Solanum verrucosum Schlechtendal, a Mexican diploid species geographically isolated from the other diploid A-genome species in potato relatives.</title>
        <authorList>
            <person name="Hosaka K."/>
        </authorList>
    </citation>
    <scope>NUCLEOTIDE SEQUENCE</scope>
    <source>
        <tissue evidence="1">Young leaves</tissue>
    </source>
</reference>
<dbReference type="EMBL" id="CP133614">
    <property type="protein sequence ID" value="WMV21087.1"/>
    <property type="molecule type" value="Genomic_DNA"/>
</dbReference>
<sequence length="77" mass="9247">MVWLGKDYKGECWFQPRHSGDDLTEEFLDMDLHTVLRERLRTLEQTASIMSRAVRKIGSDTLMNIHPDYEFFLSRRR</sequence>
<dbReference type="AlphaFoldDB" id="A0AAF0QCA1"/>